<evidence type="ECO:0000256" key="6">
    <source>
        <dbReference type="ARBA" id="ARBA00022737"/>
    </source>
</evidence>
<gene>
    <name evidence="15" type="ORF">OSB04_031411</name>
</gene>
<evidence type="ECO:0000256" key="10">
    <source>
        <dbReference type="ARBA" id="ARBA00023136"/>
    </source>
</evidence>
<dbReference type="GO" id="GO:0005524">
    <property type="term" value="F:ATP binding"/>
    <property type="evidence" value="ECO:0007669"/>
    <property type="project" value="UniProtKB-KW"/>
</dbReference>
<dbReference type="Gene3D" id="3.30.200.20">
    <property type="entry name" value="Phosphorylase Kinase, domain 1"/>
    <property type="match status" value="1"/>
</dbReference>
<evidence type="ECO:0000313" key="15">
    <source>
        <dbReference type="EMBL" id="KAJ9538678.1"/>
    </source>
</evidence>
<dbReference type="Gene3D" id="3.80.10.10">
    <property type="entry name" value="Ribonuclease Inhibitor"/>
    <property type="match status" value="2"/>
</dbReference>
<dbReference type="PROSITE" id="PS50011">
    <property type="entry name" value="PROTEIN_KINASE_DOM"/>
    <property type="match status" value="1"/>
</dbReference>
<evidence type="ECO:0000256" key="4">
    <source>
        <dbReference type="ARBA" id="ARBA00022692"/>
    </source>
</evidence>
<keyword evidence="8" id="KW-0067">ATP-binding</keyword>
<keyword evidence="4 12" id="KW-0812">Transmembrane</keyword>
<dbReference type="InterPro" id="IPR000719">
    <property type="entry name" value="Prot_kinase_dom"/>
</dbReference>
<dbReference type="InterPro" id="IPR001611">
    <property type="entry name" value="Leu-rich_rpt"/>
</dbReference>
<dbReference type="Proteomes" id="UP001172457">
    <property type="component" value="Chromosome 8"/>
</dbReference>
<keyword evidence="6" id="KW-0677">Repeat</keyword>
<evidence type="ECO:0000256" key="8">
    <source>
        <dbReference type="ARBA" id="ARBA00022840"/>
    </source>
</evidence>
<dbReference type="GO" id="GO:0016020">
    <property type="term" value="C:membrane"/>
    <property type="evidence" value="ECO:0007669"/>
    <property type="project" value="UniProtKB-SubCell"/>
</dbReference>
<accession>A0AA38SAA5</accession>
<feature type="domain" description="Protein kinase" evidence="14">
    <location>
        <begin position="355"/>
        <end position="524"/>
    </location>
</feature>
<evidence type="ECO:0000256" key="2">
    <source>
        <dbReference type="ARBA" id="ARBA00022553"/>
    </source>
</evidence>
<dbReference type="InterPro" id="IPR032675">
    <property type="entry name" value="LRR_dom_sf"/>
</dbReference>
<protein>
    <recommendedName>
        <fullName evidence="14">Protein kinase domain-containing protein</fullName>
    </recommendedName>
</protein>
<feature type="transmembrane region" description="Helical" evidence="12">
    <location>
        <begin position="262"/>
        <end position="285"/>
    </location>
</feature>
<keyword evidence="16" id="KW-1185">Reference proteome</keyword>
<dbReference type="SUPFAM" id="SSF56112">
    <property type="entry name" value="Protein kinase-like (PK-like)"/>
    <property type="match status" value="1"/>
</dbReference>
<proteinExistence type="predicted"/>
<evidence type="ECO:0000256" key="3">
    <source>
        <dbReference type="ARBA" id="ARBA00022614"/>
    </source>
</evidence>
<feature type="region of interest" description="Disordered" evidence="11">
    <location>
        <begin position="291"/>
        <end position="329"/>
    </location>
</feature>
<dbReference type="InterPro" id="IPR001245">
    <property type="entry name" value="Ser-Thr/Tyr_kinase_cat_dom"/>
</dbReference>
<feature type="signal peptide" evidence="13">
    <location>
        <begin position="1"/>
        <end position="25"/>
    </location>
</feature>
<reference evidence="15" key="1">
    <citation type="submission" date="2023-03" db="EMBL/GenBank/DDBJ databases">
        <title>Chromosome-scale reference genome and RAD-based genetic map of yellow starthistle (Centaurea solstitialis) reveal putative structural variation and QTLs associated with invader traits.</title>
        <authorList>
            <person name="Reatini B."/>
            <person name="Cang F.A."/>
            <person name="Jiang Q."/>
            <person name="Mckibben M.T.W."/>
            <person name="Barker M.S."/>
            <person name="Rieseberg L.H."/>
            <person name="Dlugosch K.M."/>
        </authorList>
    </citation>
    <scope>NUCLEOTIDE SEQUENCE</scope>
    <source>
        <strain evidence="15">CAN-66</strain>
        <tissue evidence="15">Leaf</tissue>
    </source>
</reference>
<keyword evidence="7" id="KW-0547">Nucleotide-binding</keyword>
<evidence type="ECO:0000256" key="11">
    <source>
        <dbReference type="SAM" id="MobiDB-lite"/>
    </source>
</evidence>
<evidence type="ECO:0000313" key="16">
    <source>
        <dbReference type="Proteomes" id="UP001172457"/>
    </source>
</evidence>
<feature type="chain" id="PRO_5041457808" description="Protein kinase domain-containing protein" evidence="13">
    <location>
        <begin position="26"/>
        <end position="524"/>
    </location>
</feature>
<feature type="compositionally biased region" description="Pro residues" evidence="11">
    <location>
        <begin position="236"/>
        <end position="249"/>
    </location>
</feature>
<keyword evidence="3" id="KW-0433">Leucine-rich repeat</keyword>
<evidence type="ECO:0000256" key="12">
    <source>
        <dbReference type="SAM" id="Phobius"/>
    </source>
</evidence>
<evidence type="ECO:0000256" key="13">
    <source>
        <dbReference type="SAM" id="SignalP"/>
    </source>
</evidence>
<keyword evidence="9 12" id="KW-1133">Transmembrane helix</keyword>
<dbReference type="FunFam" id="3.30.200.20:FF:000307">
    <property type="entry name" value="pollen receptor-like kinase 1"/>
    <property type="match status" value="1"/>
</dbReference>
<dbReference type="InterPro" id="IPR011009">
    <property type="entry name" value="Kinase-like_dom_sf"/>
</dbReference>
<keyword evidence="10 12" id="KW-0472">Membrane</keyword>
<comment type="subcellular location">
    <subcellularLocation>
        <location evidence="1">Membrane</location>
    </subcellularLocation>
</comment>
<dbReference type="FunFam" id="3.80.10.10:FF:000234">
    <property type="entry name" value="Probable inactive receptor kinase RLK902"/>
    <property type="match status" value="1"/>
</dbReference>
<dbReference type="PANTHER" id="PTHR48010:SF55">
    <property type="entry name" value="OS01G0607900 PROTEIN"/>
    <property type="match status" value="1"/>
</dbReference>
<evidence type="ECO:0000259" key="14">
    <source>
        <dbReference type="PROSITE" id="PS50011"/>
    </source>
</evidence>
<dbReference type="PANTHER" id="PTHR48010">
    <property type="entry name" value="OS05G0588300 PROTEIN"/>
    <property type="match status" value="1"/>
</dbReference>
<evidence type="ECO:0000256" key="5">
    <source>
        <dbReference type="ARBA" id="ARBA00022729"/>
    </source>
</evidence>
<evidence type="ECO:0000256" key="7">
    <source>
        <dbReference type="ARBA" id="ARBA00022741"/>
    </source>
</evidence>
<keyword evidence="5 13" id="KW-0732">Signal</keyword>
<dbReference type="Pfam" id="PF07714">
    <property type="entry name" value="PK_Tyr_Ser-Thr"/>
    <property type="match status" value="1"/>
</dbReference>
<dbReference type="Pfam" id="PF00560">
    <property type="entry name" value="LRR_1"/>
    <property type="match status" value="4"/>
</dbReference>
<sequence length="524" mass="56493">MAVFRLPLFTFFLFSLVLRHYRVTSEPTQDKQTLLSFLSQVPHSRRISWNSADSACSWIGVTCDATNSSVKQLRLPGAGLLGGIPPNTIGKLSQLRVLSLRSNGLTGGIPSDFSNLAFLRSVYLQDNRFSGGFPASLSNLNRVVRLDLSGNEFSGEIPFGINSLTQLTGLFLQNNSFSGQIPSINQGSLVLMNVSNNRLNGSIPKSLSRFPVTAFSGNINLCGPPLPPCNNSFFPSPTPAPSSIEPPPVGKKSKNNKLSTGAIVAIAVGSALILALILLILLLFLRRKRKQQNKQPPKPPLTAAAAAAASRSVAETGGTSSSKDDLTGASTEGERNKLVFFDGGIYSFDLEDLLRASAEVLGKGSVGTSYKAVLEEGTTVVVKRLKDVAVTKKEFESQMEILGKMKNENVVPLRAFYYSKDEKLLVYDYMPAGSLSALLHGSRGSGRTPLDWDHRMRIALSAARGVAYLHVAGKVVHGNIKASNILLRQETNKDASVSDFGLNSLFSVTSSPNNRVTGYRARRC</sequence>
<dbReference type="GO" id="GO:0004672">
    <property type="term" value="F:protein kinase activity"/>
    <property type="evidence" value="ECO:0007669"/>
    <property type="project" value="InterPro"/>
</dbReference>
<feature type="region of interest" description="Disordered" evidence="11">
    <location>
        <begin position="233"/>
        <end position="254"/>
    </location>
</feature>
<dbReference type="InterPro" id="IPR013210">
    <property type="entry name" value="LRR_N_plant-typ"/>
</dbReference>
<name>A0AA38SAA5_9ASTR</name>
<dbReference type="AlphaFoldDB" id="A0AA38SAA5"/>
<dbReference type="Pfam" id="PF08263">
    <property type="entry name" value="LRRNT_2"/>
    <property type="match status" value="1"/>
</dbReference>
<organism evidence="15 16">
    <name type="scientific">Centaurea solstitialis</name>
    <name type="common">yellow star-thistle</name>
    <dbReference type="NCBI Taxonomy" id="347529"/>
    <lineage>
        <taxon>Eukaryota</taxon>
        <taxon>Viridiplantae</taxon>
        <taxon>Streptophyta</taxon>
        <taxon>Embryophyta</taxon>
        <taxon>Tracheophyta</taxon>
        <taxon>Spermatophyta</taxon>
        <taxon>Magnoliopsida</taxon>
        <taxon>eudicotyledons</taxon>
        <taxon>Gunneridae</taxon>
        <taxon>Pentapetalae</taxon>
        <taxon>asterids</taxon>
        <taxon>campanulids</taxon>
        <taxon>Asterales</taxon>
        <taxon>Asteraceae</taxon>
        <taxon>Carduoideae</taxon>
        <taxon>Cardueae</taxon>
        <taxon>Centaureinae</taxon>
        <taxon>Centaurea</taxon>
    </lineage>
</organism>
<comment type="caution">
    <text evidence="15">The sequence shown here is derived from an EMBL/GenBank/DDBJ whole genome shotgun (WGS) entry which is preliminary data.</text>
</comment>
<dbReference type="EMBL" id="JARYMX010000008">
    <property type="protein sequence ID" value="KAJ9538678.1"/>
    <property type="molecule type" value="Genomic_DNA"/>
</dbReference>
<evidence type="ECO:0000256" key="9">
    <source>
        <dbReference type="ARBA" id="ARBA00022989"/>
    </source>
</evidence>
<dbReference type="InterPro" id="IPR050994">
    <property type="entry name" value="At_inactive_RLKs"/>
</dbReference>
<keyword evidence="2" id="KW-0597">Phosphoprotein</keyword>
<evidence type="ECO:0000256" key="1">
    <source>
        <dbReference type="ARBA" id="ARBA00004370"/>
    </source>
</evidence>
<dbReference type="SUPFAM" id="SSF52058">
    <property type="entry name" value="L domain-like"/>
    <property type="match status" value="1"/>
</dbReference>
<dbReference type="Gene3D" id="1.10.510.10">
    <property type="entry name" value="Transferase(Phosphotransferase) domain 1"/>
    <property type="match status" value="1"/>
</dbReference>